<dbReference type="InterPro" id="IPR023606">
    <property type="entry name" value="CoA-Trfase_III_dom_1_sf"/>
</dbReference>
<dbReference type="Pfam" id="PF02515">
    <property type="entry name" value="CoA_transf_3"/>
    <property type="match status" value="1"/>
</dbReference>
<keyword evidence="3" id="KW-1185">Reference proteome</keyword>
<evidence type="ECO:0000313" key="3">
    <source>
        <dbReference type="Proteomes" id="UP000027446"/>
    </source>
</evidence>
<evidence type="ECO:0000313" key="2">
    <source>
        <dbReference type="EMBL" id="KCZ85990.1"/>
    </source>
</evidence>
<dbReference type="Proteomes" id="UP000027446">
    <property type="component" value="Unassembled WGS sequence"/>
</dbReference>
<dbReference type="AlphaFoldDB" id="A0A069E6R4"/>
<dbReference type="STRING" id="1280949.HAD_09895"/>
<dbReference type="EMBL" id="ARYH01000001">
    <property type="protein sequence ID" value="KCZ85990.1"/>
    <property type="molecule type" value="Genomic_DNA"/>
</dbReference>
<dbReference type="eggNOG" id="COG1804">
    <property type="taxonomic scope" value="Bacteria"/>
</dbReference>
<gene>
    <name evidence="2" type="ORF">HAD_09895</name>
</gene>
<name>A0A069E6R4_9PROT</name>
<dbReference type="PANTHER" id="PTHR48207:SF4">
    <property type="entry name" value="BLL6097 PROTEIN"/>
    <property type="match status" value="1"/>
</dbReference>
<dbReference type="Gene3D" id="3.30.1540.10">
    <property type="entry name" value="formyl-coa transferase, domain 3"/>
    <property type="match status" value="1"/>
</dbReference>
<keyword evidence="1" id="KW-0808">Transferase</keyword>
<dbReference type="InterPro" id="IPR050483">
    <property type="entry name" value="CoA-transferase_III_domain"/>
</dbReference>
<dbReference type="GO" id="GO:0008410">
    <property type="term" value="F:CoA-transferase activity"/>
    <property type="evidence" value="ECO:0007669"/>
    <property type="project" value="TreeGrafter"/>
</dbReference>
<accession>A0A069E6R4</accession>
<sequence length="390" mass="43906">MPMPGTSVLSDIRIADMTTVIFGPYCTQTLADMGADVVKVEPPSGDDFRNVGKSAKNKHMGPCHMTINRGKRSVVWDMKSDEGQEAIRRLIECSDVFIHNIRPDAVARLGLTFEEVKAIKPDIVYVHCLGFGSEGPYAGRPAYDDLIQGLSAATSLLPKVDGNPRPRFIPTAFADKVSGLHAVYATLAALRQRDRTGEAVHVEVPMFECITHFLLEEHFYEAAFDPPVGPFCYQRQVDPCRQPLQTANGYVVIAPYVDQRWVKLFEVMGAPEELKDERIADRRGRFFNMDYMMERVQHYFVNHTTEHWLKLLAEADIPAAQANDFPDLQDDPHLKAVNFFQRREHPTEGGYWETQPPVQFVGQPQREITPAPAIGEHTDDVLAELGLKKD</sequence>
<reference evidence="2 3" key="1">
    <citation type="journal article" date="2014" name="Antonie Van Leeuwenhoek">
        <title>Hyphomonas beringensis sp. nov. and Hyphomonas chukchiensis sp. nov., isolated from surface seawater of the Bering Sea and Chukchi Sea.</title>
        <authorList>
            <person name="Li C."/>
            <person name="Lai Q."/>
            <person name="Li G."/>
            <person name="Dong C."/>
            <person name="Wang J."/>
            <person name="Liao Y."/>
            <person name="Shao Z."/>
        </authorList>
    </citation>
    <scope>NUCLEOTIDE SEQUENCE [LARGE SCALE GENOMIC DNA]</scope>
    <source>
        <strain evidence="2 3">MHS-3</strain>
    </source>
</reference>
<dbReference type="InterPro" id="IPR003673">
    <property type="entry name" value="CoA-Trfase_fam_III"/>
</dbReference>
<proteinExistence type="predicted"/>
<dbReference type="PANTHER" id="PTHR48207">
    <property type="entry name" value="SUCCINATE--HYDROXYMETHYLGLUTARATE COA-TRANSFERASE"/>
    <property type="match status" value="1"/>
</dbReference>
<organism evidence="2 3">
    <name type="scientific">Hyphomonas adhaerens MHS-3</name>
    <dbReference type="NCBI Taxonomy" id="1280949"/>
    <lineage>
        <taxon>Bacteria</taxon>
        <taxon>Pseudomonadati</taxon>
        <taxon>Pseudomonadota</taxon>
        <taxon>Alphaproteobacteria</taxon>
        <taxon>Hyphomonadales</taxon>
        <taxon>Hyphomonadaceae</taxon>
        <taxon>Hyphomonas</taxon>
    </lineage>
</organism>
<protein>
    <submittedName>
        <fullName evidence="2">L-carnitine dehydratase/bile acid-inducible protein</fullName>
    </submittedName>
</protein>
<evidence type="ECO:0000256" key="1">
    <source>
        <dbReference type="ARBA" id="ARBA00022679"/>
    </source>
</evidence>
<dbReference type="InterPro" id="IPR044855">
    <property type="entry name" value="CoA-Trfase_III_dom3_sf"/>
</dbReference>
<dbReference type="PATRIC" id="fig|1280949.3.peg.2023"/>
<comment type="caution">
    <text evidence="2">The sequence shown here is derived from an EMBL/GenBank/DDBJ whole genome shotgun (WGS) entry which is preliminary data.</text>
</comment>
<dbReference type="Gene3D" id="3.40.50.10540">
    <property type="entry name" value="Crotonobetainyl-coa:carnitine coa-transferase, domain 1"/>
    <property type="match status" value="1"/>
</dbReference>
<dbReference type="SUPFAM" id="SSF89796">
    <property type="entry name" value="CoA-transferase family III (CaiB/BaiF)"/>
    <property type="match status" value="1"/>
</dbReference>